<dbReference type="InterPro" id="IPR011051">
    <property type="entry name" value="RmlC_Cupin_sf"/>
</dbReference>
<evidence type="ECO:0000256" key="2">
    <source>
        <dbReference type="ARBA" id="ARBA00012248"/>
    </source>
</evidence>
<feature type="transmembrane region" description="Helical" evidence="16">
    <location>
        <begin position="157"/>
        <end position="173"/>
    </location>
</feature>
<evidence type="ECO:0000313" key="20">
    <source>
        <dbReference type="RefSeq" id="XP_022081286.1"/>
    </source>
</evidence>
<keyword evidence="5" id="KW-0256">Endoplasmic reticulum</keyword>
<feature type="transmembrane region" description="Helical" evidence="16">
    <location>
        <begin position="193"/>
        <end position="212"/>
    </location>
</feature>
<dbReference type="AlphaFoldDB" id="A0A8B7XMG8"/>
<dbReference type="EC" id="4.1.1.90" evidence="2"/>
<evidence type="ECO:0000256" key="10">
    <source>
        <dbReference type="ARBA" id="ARBA00023239"/>
    </source>
</evidence>
<reference evidence="19 20" key="1">
    <citation type="submission" date="2025-04" db="UniProtKB">
        <authorList>
            <consortium name="RefSeq"/>
        </authorList>
    </citation>
    <scope>IDENTIFICATION</scope>
</reference>
<evidence type="ECO:0000256" key="12">
    <source>
        <dbReference type="ARBA" id="ARBA00030249"/>
    </source>
</evidence>
<keyword evidence="10" id="KW-0456">Lyase</keyword>
<keyword evidence="4 16" id="KW-0812">Transmembrane</keyword>
<keyword evidence="7" id="KW-0007">Acetylation</keyword>
<comment type="subcellular location">
    <subcellularLocation>
        <location evidence="1">Endoplasmic reticulum membrane</location>
        <topology evidence="1">Multi-pass membrane protein</topology>
    </subcellularLocation>
</comment>
<dbReference type="RefSeq" id="XP_022081286.1">
    <property type="nucleotide sequence ID" value="XM_022225594.1"/>
</dbReference>
<dbReference type="InterPro" id="IPR053934">
    <property type="entry name" value="HTTM_dom"/>
</dbReference>
<dbReference type="InterPro" id="IPR011020">
    <property type="entry name" value="HTTM-like"/>
</dbReference>
<sequence>MAKANGSDQKEKRNLDDGDKTKMGASQLSRMKRLFGFELADVSSWGRFVNLMNEPRDPSALALVRILYAILMLIDIPQERGMSRIDVRFGNPNHCHFPLFNILQPLPVDWMYVVYLVMLIGALGILLGAFYRVSCVLLIIPYWYIFFLDKTAWNNHTYLYGLLSFQLFFLDANRFWSIDGLRNPKLRNAHIPLWNYALIRIQIFFVYFLAGIKKIDADWLFGYSMGRLSAHWVFDPFKLIMADKYVDLLIVHIGGFLLDLTVGFFLFFDRTRPYAFVFCGSFHAMNSQIFSIGMFPYAMIATMPVFCYADWPNSLLSRLPTSLSSKLAATPDVQQRSDHCVYAKQETPKEVKPKGATAKAAEAESRDQRVPERHHYLATCFFTLYIAVQLFLPFSHFVTKGYNSWTQGLYGYSWDMMVHNWHTQHVKVHFVDQKTGKTGYLAPEFFVPFSSRWIGHGDMIKQFGTCVSRRLKSHGYEEPALYVDIWKSMNGRFSQRMWDPRVDIVTAPWSPFEDISWNLPLLTELSDWRSRVDALEEELEKDEMEVTFVADFPGLYLENFVSEDFTNTTLEVLKGEVIVELLDKIKNVTLKEGEKMQVPAGKFHNVYTISTTPSCYMYTFVNETAVMLEQNVDKFLDEHFKGRNLSVGTNDKLLPDDVQLNMSDPMVSKMVAYLERANKKIKKKNTPVLKKLREFASTKAYLFKHTFQMTAQALGHILLGMNSVIEPIPLPEQDQTPVDQPSHPDDEL</sequence>
<evidence type="ECO:0000313" key="21">
    <source>
        <dbReference type="RefSeq" id="XP_022081295.1"/>
    </source>
</evidence>
<feature type="domain" description="HTTM-like" evidence="17">
    <location>
        <begin position="53"/>
        <end position="311"/>
    </location>
</feature>
<dbReference type="Proteomes" id="UP000694845">
    <property type="component" value="Unplaced"/>
</dbReference>
<dbReference type="OrthoDB" id="206689at2759"/>
<evidence type="ECO:0000256" key="14">
    <source>
        <dbReference type="ARBA" id="ARBA00048415"/>
    </source>
</evidence>
<dbReference type="SUPFAM" id="SSF51182">
    <property type="entry name" value="RmlC-like cupins"/>
    <property type="match status" value="1"/>
</dbReference>
<feature type="transmembrane region" description="Helical" evidence="16">
    <location>
        <begin position="246"/>
        <end position="268"/>
    </location>
</feature>
<evidence type="ECO:0000256" key="3">
    <source>
        <dbReference type="ARBA" id="ARBA00017054"/>
    </source>
</evidence>
<dbReference type="GeneID" id="110974161"/>
<evidence type="ECO:0000256" key="9">
    <source>
        <dbReference type="ARBA" id="ARBA00023157"/>
    </source>
</evidence>
<dbReference type="Pfam" id="PF22777">
    <property type="entry name" value="VKGC_lumenal_dom"/>
    <property type="match status" value="1"/>
</dbReference>
<dbReference type="GO" id="GO:0008488">
    <property type="term" value="F:gamma-glutamyl carboxylase activity"/>
    <property type="evidence" value="ECO:0007669"/>
    <property type="project" value="UniProtKB-EC"/>
</dbReference>
<feature type="region of interest" description="Disordered" evidence="15">
    <location>
        <begin position="728"/>
        <end position="748"/>
    </location>
</feature>
<evidence type="ECO:0000256" key="8">
    <source>
        <dbReference type="ARBA" id="ARBA00023136"/>
    </source>
</evidence>
<evidence type="ECO:0000256" key="11">
    <source>
        <dbReference type="ARBA" id="ARBA00030083"/>
    </source>
</evidence>
<evidence type="ECO:0000256" key="13">
    <source>
        <dbReference type="ARBA" id="ARBA00032107"/>
    </source>
</evidence>
<name>A0A8B7XMG8_ACAPL</name>
<gene>
    <name evidence="19 20 21 22" type="primary">LOC110974161</name>
</gene>
<accession>A0A8B7XMG8</accession>
<dbReference type="GO" id="GO:0005789">
    <property type="term" value="C:endoplasmic reticulum membrane"/>
    <property type="evidence" value="ECO:0007669"/>
    <property type="project" value="UniProtKB-SubCell"/>
</dbReference>
<evidence type="ECO:0000256" key="16">
    <source>
        <dbReference type="SAM" id="Phobius"/>
    </source>
</evidence>
<feature type="region of interest" description="Disordered" evidence="15">
    <location>
        <begin position="347"/>
        <end position="367"/>
    </location>
</feature>
<dbReference type="KEGG" id="aplc:110974161"/>
<evidence type="ECO:0000256" key="15">
    <source>
        <dbReference type="SAM" id="MobiDB-lite"/>
    </source>
</evidence>
<comment type="catalytic activity">
    <reaction evidence="14">
        <text>4-carboxy-L-glutamyl-[protein] + 2,3-epoxyphylloquinone + H2O + H(+) = phylloquinol + L-glutamyl-[protein] + CO2 + O2</text>
        <dbReference type="Rhea" id="RHEA:45140"/>
        <dbReference type="Rhea" id="RHEA-COMP:10208"/>
        <dbReference type="Rhea" id="RHEA-COMP:11094"/>
        <dbReference type="ChEBI" id="CHEBI:15377"/>
        <dbReference type="ChEBI" id="CHEBI:15378"/>
        <dbReference type="ChEBI" id="CHEBI:15379"/>
        <dbReference type="ChEBI" id="CHEBI:15759"/>
        <dbReference type="ChEBI" id="CHEBI:16526"/>
        <dbReference type="ChEBI" id="CHEBI:28433"/>
        <dbReference type="ChEBI" id="CHEBI:29973"/>
        <dbReference type="ChEBI" id="CHEBI:84990"/>
        <dbReference type="EC" id="4.1.1.90"/>
    </reaction>
    <physiologicalReaction direction="right-to-left" evidence="14">
        <dbReference type="Rhea" id="RHEA:45142"/>
    </physiologicalReaction>
</comment>
<keyword evidence="6 16" id="KW-1133">Transmembrane helix</keyword>
<dbReference type="RefSeq" id="XP_022081275.1">
    <property type="nucleotide sequence ID" value="XM_022225583.1"/>
</dbReference>
<evidence type="ECO:0000256" key="1">
    <source>
        <dbReference type="ARBA" id="ARBA00004477"/>
    </source>
</evidence>
<dbReference type="InterPro" id="IPR007782">
    <property type="entry name" value="VKG_COase"/>
</dbReference>
<keyword evidence="8 16" id="KW-0472">Membrane</keyword>
<evidence type="ECO:0000256" key="7">
    <source>
        <dbReference type="ARBA" id="ARBA00022990"/>
    </source>
</evidence>
<dbReference type="RefSeq" id="XP_022081303.1">
    <property type="nucleotide sequence ID" value="XM_022225611.1"/>
</dbReference>
<feature type="transmembrane region" description="Helical" evidence="16">
    <location>
        <begin position="112"/>
        <end position="145"/>
    </location>
</feature>
<dbReference type="PANTHER" id="PTHR12639">
    <property type="entry name" value="VITAMIN K-DEPENDENT GAMMA-CARBOXYLASE"/>
    <property type="match status" value="1"/>
</dbReference>
<evidence type="ECO:0000256" key="5">
    <source>
        <dbReference type="ARBA" id="ARBA00022824"/>
    </source>
</evidence>
<feature type="compositionally biased region" description="Basic and acidic residues" evidence="15">
    <location>
        <begin position="8"/>
        <end position="22"/>
    </location>
</feature>
<dbReference type="OMA" id="TYLNHYY"/>
<dbReference type="GO" id="GO:0019842">
    <property type="term" value="F:vitamin binding"/>
    <property type="evidence" value="ECO:0007669"/>
    <property type="project" value="TreeGrafter"/>
</dbReference>
<evidence type="ECO:0000313" key="19">
    <source>
        <dbReference type="RefSeq" id="XP_022081275.1"/>
    </source>
</evidence>
<dbReference type="PANTHER" id="PTHR12639:SF6">
    <property type="entry name" value="VITAMIN K-DEPENDENT GAMMA-CARBOXYLASE"/>
    <property type="match status" value="1"/>
</dbReference>
<proteinExistence type="predicted"/>
<evidence type="ECO:0000313" key="18">
    <source>
        <dbReference type="Proteomes" id="UP000694845"/>
    </source>
</evidence>
<organism evidence="18 20">
    <name type="scientific">Acanthaster planci</name>
    <name type="common">Crown-of-thorns starfish</name>
    <dbReference type="NCBI Taxonomy" id="133434"/>
    <lineage>
        <taxon>Eukaryota</taxon>
        <taxon>Metazoa</taxon>
        <taxon>Echinodermata</taxon>
        <taxon>Eleutherozoa</taxon>
        <taxon>Asterozoa</taxon>
        <taxon>Asteroidea</taxon>
        <taxon>Valvatacea</taxon>
        <taxon>Valvatida</taxon>
        <taxon>Acanthasteridae</taxon>
        <taxon>Acanthaster</taxon>
    </lineage>
</organism>
<keyword evidence="18" id="KW-1185">Reference proteome</keyword>
<dbReference type="RefSeq" id="XP_022081295.1">
    <property type="nucleotide sequence ID" value="XM_022225603.1"/>
</dbReference>
<protein>
    <recommendedName>
        <fullName evidence="3">Vitamin K-dependent gamma-carboxylase</fullName>
        <ecNumber evidence="2">4.1.1.90</ecNumber>
    </recommendedName>
    <alternativeName>
        <fullName evidence="11">Gamma-glutamyl carboxylase</fullName>
    </alternativeName>
    <alternativeName>
        <fullName evidence="12">Peptidyl-glutamate 4-carboxylase</fullName>
    </alternativeName>
    <alternativeName>
        <fullName evidence="13">Vitamin K gamma glutamyl carboxylase</fullName>
    </alternativeName>
</protein>
<evidence type="ECO:0000313" key="22">
    <source>
        <dbReference type="RefSeq" id="XP_022081303.1"/>
    </source>
</evidence>
<dbReference type="SMART" id="SM00752">
    <property type="entry name" value="HTTM"/>
    <property type="match status" value="1"/>
</dbReference>
<dbReference type="InterPro" id="IPR053935">
    <property type="entry name" value="VKGC_lumenal_dom"/>
</dbReference>
<evidence type="ECO:0000256" key="6">
    <source>
        <dbReference type="ARBA" id="ARBA00022989"/>
    </source>
</evidence>
<feature type="transmembrane region" description="Helical" evidence="16">
    <location>
        <begin position="288"/>
        <end position="309"/>
    </location>
</feature>
<dbReference type="Pfam" id="PF05090">
    <property type="entry name" value="HTTM"/>
    <property type="match status" value="1"/>
</dbReference>
<evidence type="ECO:0000259" key="17">
    <source>
        <dbReference type="SMART" id="SM00752"/>
    </source>
</evidence>
<evidence type="ECO:0000256" key="4">
    <source>
        <dbReference type="ARBA" id="ARBA00022692"/>
    </source>
</evidence>
<keyword evidence="9" id="KW-1015">Disulfide bond</keyword>
<dbReference type="CTD" id="2677"/>
<feature type="region of interest" description="Disordered" evidence="15">
    <location>
        <begin position="1"/>
        <end position="22"/>
    </location>
</feature>